<evidence type="ECO:0000256" key="12">
    <source>
        <dbReference type="ARBA" id="ARBA00023306"/>
    </source>
</evidence>
<accession>A0A381NND0</accession>
<evidence type="ECO:0000256" key="7">
    <source>
        <dbReference type="ARBA" id="ARBA00022692"/>
    </source>
</evidence>
<evidence type="ECO:0000256" key="9">
    <source>
        <dbReference type="ARBA" id="ARBA00022984"/>
    </source>
</evidence>
<dbReference type="GO" id="GO:0015648">
    <property type="term" value="F:lipid-linked peptidoglycan transporter activity"/>
    <property type="evidence" value="ECO:0007669"/>
    <property type="project" value="TreeGrafter"/>
</dbReference>
<evidence type="ECO:0000256" key="6">
    <source>
        <dbReference type="ARBA" id="ARBA00022679"/>
    </source>
</evidence>
<dbReference type="GO" id="GO:0009252">
    <property type="term" value="P:peptidoglycan biosynthetic process"/>
    <property type="evidence" value="ECO:0007669"/>
    <property type="project" value="UniProtKB-KW"/>
</dbReference>
<keyword evidence="12" id="KW-0131">Cell cycle</keyword>
<comment type="catalytic activity">
    <reaction evidence="16">
        <text>[GlcNAc-(1-&gt;4)-Mur2Ac(oyl-L-Ala-gamma-D-Glu-L-Lys-D-Ala-D-Ala)](n)-di-trans,octa-cis-undecaprenyl diphosphate + beta-D-GlcNAc-(1-&gt;4)-Mur2Ac(oyl-L-Ala-gamma-D-Glu-L-Lys-D-Ala-D-Ala)-di-trans,octa-cis-undecaprenyl diphosphate = [GlcNAc-(1-&gt;4)-Mur2Ac(oyl-L-Ala-gamma-D-Glu-L-Lys-D-Ala-D-Ala)](n+1)-di-trans,octa-cis-undecaprenyl diphosphate + di-trans,octa-cis-undecaprenyl diphosphate + H(+)</text>
        <dbReference type="Rhea" id="RHEA:23708"/>
        <dbReference type="Rhea" id="RHEA-COMP:9602"/>
        <dbReference type="Rhea" id="RHEA-COMP:9603"/>
        <dbReference type="ChEBI" id="CHEBI:15378"/>
        <dbReference type="ChEBI" id="CHEBI:58405"/>
        <dbReference type="ChEBI" id="CHEBI:60033"/>
        <dbReference type="ChEBI" id="CHEBI:78435"/>
        <dbReference type="EC" id="2.4.99.28"/>
    </reaction>
</comment>
<keyword evidence="13" id="KW-0961">Cell wall biogenesis/degradation</keyword>
<dbReference type="PANTHER" id="PTHR30474:SF2">
    <property type="entry name" value="PEPTIDOGLYCAN GLYCOSYLTRANSFERASE FTSW-RELATED"/>
    <property type="match status" value="1"/>
</dbReference>
<reference evidence="18" key="1">
    <citation type="submission" date="2018-05" db="EMBL/GenBank/DDBJ databases">
        <authorList>
            <person name="Lanie J.A."/>
            <person name="Ng W.-L."/>
            <person name="Kazmierczak K.M."/>
            <person name="Andrzejewski T.M."/>
            <person name="Davidsen T.M."/>
            <person name="Wayne K.J."/>
            <person name="Tettelin H."/>
            <person name="Glass J.I."/>
            <person name="Rusch D."/>
            <person name="Podicherti R."/>
            <person name="Tsui H.-C.T."/>
            <person name="Winkler M.E."/>
        </authorList>
    </citation>
    <scope>NUCLEOTIDE SEQUENCE</scope>
</reference>
<proteinExistence type="predicted"/>
<gene>
    <name evidence="18" type="ORF">METZ01_LOCUS7897</name>
</gene>
<keyword evidence="6" id="KW-0808">Transferase</keyword>
<comment type="subcellular location">
    <subcellularLocation>
        <location evidence="1">Cell membrane</location>
        <topology evidence="1">Multi-pass membrane protein</topology>
    </subcellularLocation>
</comment>
<keyword evidence="10 17" id="KW-1133">Transmembrane helix</keyword>
<keyword evidence="3" id="KW-1003">Cell membrane</keyword>
<evidence type="ECO:0000256" key="10">
    <source>
        <dbReference type="ARBA" id="ARBA00022989"/>
    </source>
</evidence>
<dbReference type="GO" id="GO:0032153">
    <property type="term" value="C:cell division site"/>
    <property type="evidence" value="ECO:0007669"/>
    <property type="project" value="TreeGrafter"/>
</dbReference>
<dbReference type="GO" id="GO:0071555">
    <property type="term" value="P:cell wall organization"/>
    <property type="evidence" value="ECO:0007669"/>
    <property type="project" value="UniProtKB-KW"/>
</dbReference>
<evidence type="ECO:0000256" key="13">
    <source>
        <dbReference type="ARBA" id="ARBA00023316"/>
    </source>
</evidence>
<evidence type="ECO:0000256" key="4">
    <source>
        <dbReference type="ARBA" id="ARBA00022618"/>
    </source>
</evidence>
<keyword evidence="4" id="KW-0132">Cell division</keyword>
<evidence type="ECO:0000256" key="5">
    <source>
        <dbReference type="ARBA" id="ARBA00022676"/>
    </source>
</evidence>
<evidence type="ECO:0000256" key="8">
    <source>
        <dbReference type="ARBA" id="ARBA00022960"/>
    </source>
</evidence>
<evidence type="ECO:0000256" key="16">
    <source>
        <dbReference type="ARBA" id="ARBA00049902"/>
    </source>
</evidence>
<dbReference type="PANTHER" id="PTHR30474">
    <property type="entry name" value="CELL CYCLE PROTEIN"/>
    <property type="match status" value="1"/>
</dbReference>
<keyword evidence="11 17" id="KW-0472">Membrane</keyword>
<evidence type="ECO:0000256" key="2">
    <source>
        <dbReference type="ARBA" id="ARBA00004752"/>
    </source>
</evidence>
<evidence type="ECO:0000256" key="1">
    <source>
        <dbReference type="ARBA" id="ARBA00004651"/>
    </source>
</evidence>
<feature type="transmembrane region" description="Helical" evidence="17">
    <location>
        <begin position="262"/>
        <end position="289"/>
    </location>
</feature>
<keyword evidence="9" id="KW-0573">Peptidoglycan synthesis</keyword>
<sequence length="366" mass="39504">MALKLKSDKVLFLAAFLLVCVSVVMVYVASSALAAERYQNAEYYLWKQLSVATVGLFGLWILMHLDYRNYRQPVVIWTALVGIIVLLVAVLFSKEVGGARRWLWLPGIGVQPSEFAKLVVILFSAAILERRMNRINDIGYALAPIAIVLATISILILLEPDFGTAVSIIAIVGVMTFTAGLSFRYLLGGGLVILPLFVAVVAYSPERVRRWMTFMNPWEDQLGDGWQVIQSLIAVGTGGIWGVGRGAGVQQLGFLPEPHTDFIYAVIAEETGLIGATAVLLCFCVVAWRGARIALRAPDRFGAFIAIGLTTMLTLQAFMNISVVLSLLPTTGIPLPFVSSGGSSLLCSLVGMGVLLNVSQHASAEG</sequence>
<protein>
    <recommendedName>
        <fullName evidence="15">peptidoglycan glycosyltransferase</fullName>
        <ecNumber evidence="15">2.4.99.28</ecNumber>
    </recommendedName>
    <alternativeName>
        <fullName evidence="14">Peptidoglycan polymerase</fullName>
    </alternativeName>
</protein>
<dbReference type="GO" id="GO:0005886">
    <property type="term" value="C:plasma membrane"/>
    <property type="evidence" value="ECO:0007669"/>
    <property type="project" value="UniProtKB-SubCell"/>
</dbReference>
<dbReference type="GO" id="GO:0008360">
    <property type="term" value="P:regulation of cell shape"/>
    <property type="evidence" value="ECO:0007669"/>
    <property type="project" value="UniProtKB-KW"/>
</dbReference>
<feature type="transmembrane region" description="Helical" evidence="17">
    <location>
        <begin position="44"/>
        <end position="62"/>
    </location>
</feature>
<feature type="transmembrane region" description="Helical" evidence="17">
    <location>
        <begin position="186"/>
        <end position="205"/>
    </location>
</feature>
<keyword evidence="5" id="KW-0328">Glycosyltransferase</keyword>
<evidence type="ECO:0000313" key="18">
    <source>
        <dbReference type="EMBL" id="SUZ55043.1"/>
    </source>
</evidence>
<keyword evidence="8" id="KW-0133">Cell shape</keyword>
<evidence type="ECO:0000256" key="15">
    <source>
        <dbReference type="ARBA" id="ARBA00044770"/>
    </source>
</evidence>
<evidence type="ECO:0000256" key="17">
    <source>
        <dbReference type="SAM" id="Phobius"/>
    </source>
</evidence>
<feature type="transmembrane region" description="Helical" evidence="17">
    <location>
        <begin position="140"/>
        <end position="158"/>
    </location>
</feature>
<dbReference type="InterPro" id="IPR001182">
    <property type="entry name" value="FtsW/RodA"/>
</dbReference>
<feature type="transmembrane region" description="Helical" evidence="17">
    <location>
        <begin position="164"/>
        <end position="181"/>
    </location>
</feature>
<name>A0A381NND0_9ZZZZ</name>
<dbReference type="EC" id="2.4.99.28" evidence="15"/>
<feature type="transmembrane region" description="Helical" evidence="17">
    <location>
        <begin position="301"/>
        <end position="325"/>
    </location>
</feature>
<dbReference type="Pfam" id="PF01098">
    <property type="entry name" value="FTSW_RODA_SPOVE"/>
    <property type="match status" value="1"/>
</dbReference>
<dbReference type="NCBIfam" id="TIGR02614">
    <property type="entry name" value="ftsW"/>
    <property type="match status" value="1"/>
</dbReference>
<comment type="pathway">
    <text evidence="2">Cell wall biogenesis; peptidoglycan biosynthesis.</text>
</comment>
<keyword evidence="7 17" id="KW-0812">Transmembrane</keyword>
<dbReference type="GO" id="GO:0051301">
    <property type="term" value="P:cell division"/>
    <property type="evidence" value="ECO:0007669"/>
    <property type="project" value="UniProtKB-KW"/>
</dbReference>
<evidence type="ECO:0000256" key="3">
    <source>
        <dbReference type="ARBA" id="ARBA00022475"/>
    </source>
</evidence>
<feature type="transmembrane region" description="Helical" evidence="17">
    <location>
        <begin position="74"/>
        <end position="92"/>
    </location>
</feature>
<dbReference type="InterPro" id="IPR013437">
    <property type="entry name" value="FtsW"/>
</dbReference>
<feature type="transmembrane region" description="Helical" evidence="17">
    <location>
        <begin position="337"/>
        <end position="358"/>
    </location>
</feature>
<dbReference type="AlphaFoldDB" id="A0A381NND0"/>
<evidence type="ECO:0000256" key="11">
    <source>
        <dbReference type="ARBA" id="ARBA00023136"/>
    </source>
</evidence>
<evidence type="ECO:0000256" key="14">
    <source>
        <dbReference type="ARBA" id="ARBA00032370"/>
    </source>
</evidence>
<dbReference type="GO" id="GO:0008955">
    <property type="term" value="F:peptidoglycan glycosyltransferase activity"/>
    <property type="evidence" value="ECO:0007669"/>
    <property type="project" value="UniProtKB-EC"/>
</dbReference>
<dbReference type="EMBL" id="UINC01000423">
    <property type="protein sequence ID" value="SUZ55043.1"/>
    <property type="molecule type" value="Genomic_DNA"/>
</dbReference>
<organism evidence="18">
    <name type="scientific">marine metagenome</name>
    <dbReference type="NCBI Taxonomy" id="408172"/>
    <lineage>
        <taxon>unclassified sequences</taxon>
        <taxon>metagenomes</taxon>
        <taxon>ecological metagenomes</taxon>
    </lineage>
</organism>